<gene>
    <name evidence="1" type="ORF">O6H91_04G085700</name>
</gene>
<dbReference type="Proteomes" id="UP001162992">
    <property type="component" value="Chromosome 4"/>
</dbReference>
<organism evidence="1 2">
    <name type="scientific">Diphasiastrum complanatum</name>
    <name type="common">Issler's clubmoss</name>
    <name type="synonym">Lycopodium complanatum</name>
    <dbReference type="NCBI Taxonomy" id="34168"/>
    <lineage>
        <taxon>Eukaryota</taxon>
        <taxon>Viridiplantae</taxon>
        <taxon>Streptophyta</taxon>
        <taxon>Embryophyta</taxon>
        <taxon>Tracheophyta</taxon>
        <taxon>Lycopodiopsida</taxon>
        <taxon>Lycopodiales</taxon>
        <taxon>Lycopodiaceae</taxon>
        <taxon>Lycopodioideae</taxon>
        <taxon>Diphasiastrum</taxon>
    </lineage>
</organism>
<evidence type="ECO:0000313" key="2">
    <source>
        <dbReference type="Proteomes" id="UP001162992"/>
    </source>
</evidence>
<name>A0ACC2DYU3_DIPCM</name>
<sequence>MSAKDVTSRTHHGFPHGLVHAYDISPVSMEEHPAHVDNIHPQVDPGAEVRQGETQSQPARRISEHRHTQVHGRIAVQSNRVHVGFQQMGQNALDPEGPDEDQGDDDGLDEGEMHSDGGQFGDPPGSIAMRSHGTTQLTLSYQGEVYVFDTVPPEKVQAVLLLLGGREVPLGMPGGGIPGHYIKQVVSDAPVRMNLPHRLASLTRFREKRKDRSFYKRIRYTVRKEVAQRMHRHKGRFASTKVSEDGKMKLKGDTSQAHGNQSASNGSQPEAIGDCHCGRCAHCGTGEHSTPMMRRGPDGPRTLCNACGLMWANKGMLRDLSKNPSAIFSQTDHIHHPDVPN</sequence>
<comment type="caution">
    <text evidence="1">The sequence shown here is derived from an EMBL/GenBank/DDBJ whole genome shotgun (WGS) entry which is preliminary data.</text>
</comment>
<reference evidence="2" key="1">
    <citation type="journal article" date="2024" name="Proc. Natl. Acad. Sci. U.S.A.">
        <title>Extraordinary preservation of gene collinearity over three hundred million years revealed in homosporous lycophytes.</title>
        <authorList>
            <person name="Li C."/>
            <person name="Wickell D."/>
            <person name="Kuo L.Y."/>
            <person name="Chen X."/>
            <person name="Nie B."/>
            <person name="Liao X."/>
            <person name="Peng D."/>
            <person name="Ji J."/>
            <person name="Jenkins J."/>
            <person name="Williams M."/>
            <person name="Shu S."/>
            <person name="Plott C."/>
            <person name="Barry K."/>
            <person name="Rajasekar S."/>
            <person name="Grimwood J."/>
            <person name="Han X."/>
            <person name="Sun S."/>
            <person name="Hou Z."/>
            <person name="He W."/>
            <person name="Dai G."/>
            <person name="Sun C."/>
            <person name="Schmutz J."/>
            <person name="Leebens-Mack J.H."/>
            <person name="Li F.W."/>
            <person name="Wang L."/>
        </authorList>
    </citation>
    <scope>NUCLEOTIDE SEQUENCE [LARGE SCALE GENOMIC DNA]</scope>
    <source>
        <strain evidence="2">cv. PW_Plant_1</strain>
    </source>
</reference>
<proteinExistence type="predicted"/>
<evidence type="ECO:0000313" key="1">
    <source>
        <dbReference type="EMBL" id="KAJ7559456.1"/>
    </source>
</evidence>
<protein>
    <submittedName>
        <fullName evidence="1">Uncharacterized protein</fullName>
    </submittedName>
</protein>
<keyword evidence="2" id="KW-1185">Reference proteome</keyword>
<dbReference type="EMBL" id="CM055095">
    <property type="protein sequence ID" value="KAJ7559456.1"/>
    <property type="molecule type" value="Genomic_DNA"/>
</dbReference>
<accession>A0ACC2DYU3</accession>